<feature type="signal peptide" evidence="2">
    <location>
        <begin position="1"/>
        <end position="36"/>
    </location>
</feature>
<gene>
    <name evidence="3" type="ORF">GCM10023235_57530</name>
</gene>
<evidence type="ECO:0000313" key="4">
    <source>
        <dbReference type="Proteomes" id="UP001501752"/>
    </source>
</evidence>
<proteinExistence type="predicted"/>
<feature type="region of interest" description="Disordered" evidence="1">
    <location>
        <begin position="39"/>
        <end position="80"/>
    </location>
</feature>
<dbReference type="EMBL" id="BAABIS010000001">
    <property type="protein sequence ID" value="GAA4871131.1"/>
    <property type="molecule type" value="Genomic_DNA"/>
</dbReference>
<evidence type="ECO:0000256" key="2">
    <source>
        <dbReference type="SAM" id="SignalP"/>
    </source>
</evidence>
<evidence type="ECO:0008006" key="5">
    <source>
        <dbReference type="Google" id="ProtNLM"/>
    </source>
</evidence>
<evidence type="ECO:0000313" key="3">
    <source>
        <dbReference type="EMBL" id="GAA4871131.1"/>
    </source>
</evidence>
<feature type="chain" id="PRO_5047477772" description="DUF4398 domain-containing protein" evidence="2">
    <location>
        <begin position="37"/>
        <end position="80"/>
    </location>
</feature>
<accession>A0ABP9E705</accession>
<reference evidence="4" key="1">
    <citation type="journal article" date="2019" name="Int. J. Syst. Evol. Microbiol.">
        <title>The Global Catalogue of Microorganisms (GCM) 10K type strain sequencing project: providing services to taxonomists for standard genome sequencing and annotation.</title>
        <authorList>
            <consortium name="The Broad Institute Genomics Platform"/>
            <consortium name="The Broad Institute Genome Sequencing Center for Infectious Disease"/>
            <person name="Wu L."/>
            <person name="Ma J."/>
        </authorList>
    </citation>
    <scope>NUCLEOTIDE SEQUENCE [LARGE SCALE GENOMIC DNA]</scope>
    <source>
        <strain evidence="4">JCM 13006</strain>
    </source>
</reference>
<sequence>MVRLARRVRRGVQVIRRRTAAAVGVLALAATALLTACGPNSGAANSSPKDDSAQVQQYQQAVDAAESAAAQAEGDAAGDE</sequence>
<comment type="caution">
    <text evidence="3">The sequence shown here is derived from an EMBL/GenBank/DDBJ whole genome shotgun (WGS) entry which is preliminary data.</text>
</comment>
<evidence type="ECO:0000256" key="1">
    <source>
        <dbReference type="SAM" id="MobiDB-lite"/>
    </source>
</evidence>
<feature type="compositionally biased region" description="Low complexity" evidence="1">
    <location>
        <begin position="53"/>
        <end position="80"/>
    </location>
</feature>
<keyword evidence="4" id="KW-1185">Reference proteome</keyword>
<dbReference type="Proteomes" id="UP001501752">
    <property type="component" value="Unassembled WGS sequence"/>
</dbReference>
<protein>
    <recommendedName>
        <fullName evidence="5">DUF4398 domain-containing protein</fullName>
    </recommendedName>
</protein>
<keyword evidence="2" id="KW-0732">Signal</keyword>
<organism evidence="3 4">
    <name type="scientific">Kitasatospora terrestris</name>
    <dbReference type="NCBI Taxonomy" id="258051"/>
    <lineage>
        <taxon>Bacteria</taxon>
        <taxon>Bacillati</taxon>
        <taxon>Actinomycetota</taxon>
        <taxon>Actinomycetes</taxon>
        <taxon>Kitasatosporales</taxon>
        <taxon>Streptomycetaceae</taxon>
        <taxon>Kitasatospora</taxon>
    </lineage>
</organism>
<name>A0ABP9E705_9ACTN</name>